<dbReference type="PANTHER" id="PTHR43445">
    <property type="entry name" value="UDP-N-ACETYLMURAMATE--L-ALANINE LIGASE-RELATED"/>
    <property type="match status" value="1"/>
</dbReference>
<keyword evidence="5" id="KW-0133">Cell shape</keyword>
<dbReference type="Proteomes" id="UP000235584">
    <property type="component" value="Chromosome"/>
</dbReference>
<evidence type="ECO:0000259" key="10">
    <source>
        <dbReference type="Pfam" id="PF02875"/>
    </source>
</evidence>
<sequence length="482" mass="53489">MNLANKLDYSALRKLQKDIKRVFFYRVCGTGMGAAACLLKEKGYDVEGGDINFYPPMSTYLESTGIPLHKLDKITQEFLKSFDLIVVGNVVPNGGPDARMIEELGVNFSSFPTAIGALVLSDVNVIGIAGTHGKTTTTYLATQVFENLNALPGYLIGGVMEGRPSSKLGSGKYFFIESDEYDSAYFEKISKFRSYSLDNLILTSLEFDHADIFNSVEEIKDQFRAAIPHIEKKFIITSDYVAANELFSEFSNGDKTRWMKYGENSEVGPKILSADPSGTTFQLKLNKEEYTFQTNLIGKHNVLNLAAVIIYALTEGFTKEEIANAIKDLQMVKRRQEVRGVYKGALVIDDFAHHPRAVELTLDGIITKYPGKNIHVIMEPNSATARSAIFQKEFEESLRRAASVIFTKPTRPTSVKNVGDLDIYKIVEEVKKSGRPGSVVGTLDELMTEIEKITGPQNVVLILSNGTCLGLWESDFVKNLSK</sequence>
<evidence type="ECO:0000256" key="1">
    <source>
        <dbReference type="ARBA" id="ARBA00022598"/>
    </source>
</evidence>
<dbReference type="InterPro" id="IPR050061">
    <property type="entry name" value="MurCDEF_pg_biosynth"/>
</dbReference>
<keyword evidence="3" id="KW-0547">Nucleotide-binding</keyword>
<keyword evidence="7" id="KW-0131">Cell cycle</keyword>
<evidence type="ECO:0000259" key="9">
    <source>
        <dbReference type="Pfam" id="PF01225"/>
    </source>
</evidence>
<dbReference type="SUPFAM" id="SSF53623">
    <property type="entry name" value="MurD-like peptide ligases, catalytic domain"/>
    <property type="match status" value="1"/>
</dbReference>
<keyword evidence="6" id="KW-0573">Peptidoglycan synthesis</keyword>
<feature type="domain" description="Mur ligase N-terminal catalytic" evidence="9">
    <location>
        <begin position="24"/>
        <end position="119"/>
    </location>
</feature>
<dbReference type="Pfam" id="PF08245">
    <property type="entry name" value="Mur_ligase_M"/>
    <property type="match status" value="1"/>
</dbReference>
<organism evidence="12 13">
    <name type="scientific">Bacteriovorax stolpii</name>
    <name type="common">Bdellovibrio stolpii</name>
    <dbReference type="NCBI Taxonomy" id="960"/>
    <lineage>
        <taxon>Bacteria</taxon>
        <taxon>Pseudomonadati</taxon>
        <taxon>Bdellovibrionota</taxon>
        <taxon>Bacteriovoracia</taxon>
        <taxon>Bacteriovoracales</taxon>
        <taxon>Bacteriovoracaceae</taxon>
        <taxon>Bacteriovorax</taxon>
    </lineage>
</organism>
<evidence type="ECO:0000256" key="2">
    <source>
        <dbReference type="ARBA" id="ARBA00022618"/>
    </source>
</evidence>
<evidence type="ECO:0000256" key="3">
    <source>
        <dbReference type="ARBA" id="ARBA00022741"/>
    </source>
</evidence>
<dbReference type="GO" id="GO:0008360">
    <property type="term" value="P:regulation of cell shape"/>
    <property type="evidence" value="ECO:0007669"/>
    <property type="project" value="UniProtKB-KW"/>
</dbReference>
<evidence type="ECO:0000256" key="6">
    <source>
        <dbReference type="ARBA" id="ARBA00022984"/>
    </source>
</evidence>
<dbReference type="SUPFAM" id="SSF51984">
    <property type="entry name" value="MurCD N-terminal domain"/>
    <property type="match status" value="1"/>
</dbReference>
<evidence type="ECO:0000256" key="8">
    <source>
        <dbReference type="ARBA" id="ARBA00023316"/>
    </source>
</evidence>
<keyword evidence="4" id="KW-0067">ATP-binding</keyword>
<dbReference type="GO" id="GO:0071555">
    <property type="term" value="P:cell wall organization"/>
    <property type="evidence" value="ECO:0007669"/>
    <property type="project" value="UniProtKB-KW"/>
</dbReference>
<dbReference type="AlphaFoldDB" id="A0A2K9NPG5"/>
<name>A0A2K9NPG5_BACTC</name>
<dbReference type="RefSeq" id="WP_102242260.1">
    <property type="nucleotide sequence ID" value="NZ_CP025704.1"/>
</dbReference>
<evidence type="ECO:0000259" key="11">
    <source>
        <dbReference type="Pfam" id="PF08245"/>
    </source>
</evidence>
<dbReference type="Pfam" id="PF02875">
    <property type="entry name" value="Mur_ligase_C"/>
    <property type="match status" value="1"/>
</dbReference>
<accession>A0A2K9NPG5</accession>
<proteinExistence type="predicted"/>
<evidence type="ECO:0000256" key="7">
    <source>
        <dbReference type="ARBA" id="ARBA00023306"/>
    </source>
</evidence>
<keyword evidence="1" id="KW-0436">Ligase</keyword>
<protein>
    <submittedName>
        <fullName evidence="12">Uncharacterized protein</fullName>
    </submittedName>
</protein>
<dbReference type="PANTHER" id="PTHR43445:SF5">
    <property type="entry name" value="UDP-N-ACETYLMURAMATE--L-ALANYL-GAMMA-D-GLUTAMYL-MESO-2,6-DIAMINOHEPTANDIOATE LIGASE"/>
    <property type="match status" value="1"/>
</dbReference>
<dbReference type="InterPro" id="IPR004101">
    <property type="entry name" value="Mur_ligase_C"/>
</dbReference>
<keyword evidence="13" id="KW-1185">Reference proteome</keyword>
<feature type="domain" description="Mur ligase C-terminal" evidence="10">
    <location>
        <begin position="334"/>
        <end position="466"/>
    </location>
</feature>
<dbReference type="Gene3D" id="3.90.190.20">
    <property type="entry name" value="Mur ligase, C-terminal domain"/>
    <property type="match status" value="1"/>
</dbReference>
<keyword evidence="2" id="KW-0132">Cell division</keyword>
<evidence type="ECO:0000256" key="4">
    <source>
        <dbReference type="ARBA" id="ARBA00022840"/>
    </source>
</evidence>
<evidence type="ECO:0000313" key="13">
    <source>
        <dbReference type="Proteomes" id="UP000235584"/>
    </source>
</evidence>
<dbReference type="InterPro" id="IPR013221">
    <property type="entry name" value="Mur_ligase_cen"/>
</dbReference>
<dbReference type="GO" id="GO:0051301">
    <property type="term" value="P:cell division"/>
    <property type="evidence" value="ECO:0007669"/>
    <property type="project" value="UniProtKB-KW"/>
</dbReference>
<dbReference type="KEGG" id="bsto:C0V70_02350"/>
<evidence type="ECO:0000256" key="5">
    <source>
        <dbReference type="ARBA" id="ARBA00022960"/>
    </source>
</evidence>
<dbReference type="Gene3D" id="3.40.50.720">
    <property type="entry name" value="NAD(P)-binding Rossmann-like Domain"/>
    <property type="match status" value="1"/>
</dbReference>
<evidence type="ECO:0000313" key="12">
    <source>
        <dbReference type="EMBL" id="AUN96965.1"/>
    </source>
</evidence>
<feature type="domain" description="Mur ligase central" evidence="11">
    <location>
        <begin position="128"/>
        <end position="311"/>
    </location>
</feature>
<gene>
    <name evidence="12" type="ORF">C0V70_02350</name>
</gene>
<dbReference type="GO" id="GO:0009252">
    <property type="term" value="P:peptidoglycan biosynthetic process"/>
    <property type="evidence" value="ECO:0007669"/>
    <property type="project" value="UniProtKB-KW"/>
</dbReference>
<keyword evidence="8" id="KW-0961">Cell wall biogenesis/degradation</keyword>
<dbReference type="InterPro" id="IPR036615">
    <property type="entry name" value="Mur_ligase_C_dom_sf"/>
</dbReference>
<dbReference type="EMBL" id="CP025704">
    <property type="protein sequence ID" value="AUN96965.1"/>
    <property type="molecule type" value="Genomic_DNA"/>
</dbReference>
<reference evidence="12 13" key="1">
    <citation type="submission" date="2018-01" db="EMBL/GenBank/DDBJ databases">
        <title>Complete genome sequence of Bacteriovorax stolpii DSM12778.</title>
        <authorList>
            <person name="Tang B."/>
            <person name="Chang J."/>
        </authorList>
    </citation>
    <scope>NUCLEOTIDE SEQUENCE [LARGE SCALE GENOMIC DNA]</scope>
    <source>
        <strain evidence="12 13">DSM 12778</strain>
    </source>
</reference>
<dbReference type="GO" id="GO:0016881">
    <property type="term" value="F:acid-amino acid ligase activity"/>
    <property type="evidence" value="ECO:0007669"/>
    <property type="project" value="InterPro"/>
</dbReference>
<dbReference type="Pfam" id="PF01225">
    <property type="entry name" value="Mur_ligase"/>
    <property type="match status" value="1"/>
</dbReference>
<dbReference type="GO" id="GO:0005524">
    <property type="term" value="F:ATP binding"/>
    <property type="evidence" value="ECO:0007669"/>
    <property type="project" value="UniProtKB-KW"/>
</dbReference>
<dbReference type="InterPro" id="IPR036565">
    <property type="entry name" value="Mur-like_cat_sf"/>
</dbReference>
<dbReference type="Gene3D" id="3.40.1190.10">
    <property type="entry name" value="Mur-like, catalytic domain"/>
    <property type="match status" value="1"/>
</dbReference>
<dbReference type="SUPFAM" id="SSF53244">
    <property type="entry name" value="MurD-like peptide ligases, peptide-binding domain"/>
    <property type="match status" value="1"/>
</dbReference>
<dbReference type="InterPro" id="IPR000713">
    <property type="entry name" value="Mur_ligase_N"/>
</dbReference>